<feature type="transmembrane region" description="Helical" evidence="1">
    <location>
        <begin position="6"/>
        <end position="24"/>
    </location>
</feature>
<dbReference type="Proteomes" id="UP000317238">
    <property type="component" value="Unassembled WGS sequence"/>
</dbReference>
<dbReference type="EMBL" id="SJPL01000001">
    <property type="protein sequence ID" value="TWT68958.1"/>
    <property type="molecule type" value="Genomic_DNA"/>
</dbReference>
<proteinExistence type="predicted"/>
<dbReference type="AlphaFoldDB" id="A0A5C5Y1U5"/>
<keyword evidence="1" id="KW-1133">Transmembrane helix</keyword>
<keyword evidence="3" id="KW-1185">Reference proteome</keyword>
<gene>
    <name evidence="2" type="ORF">Pan14r_12420</name>
</gene>
<feature type="transmembrane region" description="Helical" evidence="1">
    <location>
        <begin position="181"/>
        <end position="198"/>
    </location>
</feature>
<feature type="transmembrane region" description="Helical" evidence="1">
    <location>
        <begin position="69"/>
        <end position="87"/>
    </location>
</feature>
<dbReference type="OrthoDB" id="5766358at2"/>
<feature type="transmembrane region" description="Helical" evidence="1">
    <location>
        <begin position="210"/>
        <end position="230"/>
    </location>
</feature>
<evidence type="ECO:0000256" key="1">
    <source>
        <dbReference type="SAM" id="Phobius"/>
    </source>
</evidence>
<evidence type="ECO:0000313" key="3">
    <source>
        <dbReference type="Proteomes" id="UP000317238"/>
    </source>
</evidence>
<sequence>MEEMLWMSLLAGVAIPVGGILASVERIRPDWLESEVRHSIIAFASGALLSAVALVLIPDGTSKLSITESVIAFVAGGAFFYMLKRLLSRSTSSVSQLIAMLSDYIPEVIALGATVASGGPGLVIAVIIALQNLPEGFNAYRELKENGMCKKRILFWFSVAALFGPVFGGLGYWFLSGHDTVLGYLSVFAAAGILYLVIDDVAPDAKLENADAPALGAVLGFLLGMIGYLMER</sequence>
<protein>
    <submittedName>
        <fullName evidence="2">Zinc transporter ZupT</fullName>
    </submittedName>
</protein>
<keyword evidence="1" id="KW-0472">Membrane</keyword>
<reference evidence="2 3" key="1">
    <citation type="submission" date="2019-02" db="EMBL/GenBank/DDBJ databases">
        <title>Deep-cultivation of Planctomycetes and their phenomic and genomic characterization uncovers novel biology.</title>
        <authorList>
            <person name="Wiegand S."/>
            <person name="Jogler M."/>
            <person name="Boedeker C."/>
            <person name="Pinto D."/>
            <person name="Vollmers J."/>
            <person name="Rivas-Marin E."/>
            <person name="Kohn T."/>
            <person name="Peeters S.H."/>
            <person name="Heuer A."/>
            <person name="Rast P."/>
            <person name="Oberbeckmann S."/>
            <person name="Bunk B."/>
            <person name="Jeske O."/>
            <person name="Meyerdierks A."/>
            <person name="Storesund J.E."/>
            <person name="Kallscheuer N."/>
            <person name="Luecker S."/>
            <person name="Lage O.M."/>
            <person name="Pohl T."/>
            <person name="Merkel B.J."/>
            <person name="Hornburger P."/>
            <person name="Mueller R.-W."/>
            <person name="Bruemmer F."/>
            <person name="Labrenz M."/>
            <person name="Spormann A.M."/>
            <person name="Op Den Camp H."/>
            <person name="Overmann J."/>
            <person name="Amann R."/>
            <person name="Jetten M.S.M."/>
            <person name="Mascher T."/>
            <person name="Medema M.H."/>
            <person name="Devos D.P."/>
            <person name="Kaster A.-K."/>
            <person name="Ovreas L."/>
            <person name="Rohde M."/>
            <person name="Galperin M.Y."/>
            <person name="Jogler C."/>
        </authorList>
    </citation>
    <scope>NUCLEOTIDE SEQUENCE [LARGE SCALE GENOMIC DNA]</scope>
    <source>
        <strain evidence="2 3">Pan14r</strain>
    </source>
</reference>
<organism evidence="2 3">
    <name type="scientific">Crateriforma conspicua</name>
    <dbReference type="NCBI Taxonomy" id="2527996"/>
    <lineage>
        <taxon>Bacteria</taxon>
        <taxon>Pseudomonadati</taxon>
        <taxon>Planctomycetota</taxon>
        <taxon>Planctomycetia</taxon>
        <taxon>Planctomycetales</taxon>
        <taxon>Planctomycetaceae</taxon>
        <taxon>Crateriforma</taxon>
    </lineage>
</organism>
<accession>A0A5C5Y1U5</accession>
<feature type="transmembrane region" description="Helical" evidence="1">
    <location>
        <begin position="36"/>
        <end position="57"/>
    </location>
</feature>
<name>A0A5C5Y1U5_9PLAN</name>
<comment type="caution">
    <text evidence="2">The sequence shown here is derived from an EMBL/GenBank/DDBJ whole genome shotgun (WGS) entry which is preliminary data.</text>
</comment>
<evidence type="ECO:0000313" key="2">
    <source>
        <dbReference type="EMBL" id="TWT68958.1"/>
    </source>
</evidence>
<keyword evidence="1" id="KW-0812">Transmembrane</keyword>
<feature type="transmembrane region" description="Helical" evidence="1">
    <location>
        <begin position="108"/>
        <end position="133"/>
    </location>
</feature>
<dbReference type="RefSeq" id="WP_146438605.1">
    <property type="nucleotide sequence ID" value="NZ_SJPL01000001.1"/>
</dbReference>
<feature type="transmembrane region" description="Helical" evidence="1">
    <location>
        <begin position="153"/>
        <end position="174"/>
    </location>
</feature>